<gene>
    <name evidence="2" type="primary">ACO2_1</name>
    <name evidence="2" type="ORF">XENOCAPTIV_002108</name>
</gene>
<dbReference type="PANTHER" id="PTHR43160">
    <property type="entry name" value="ACONITATE HYDRATASE B"/>
    <property type="match status" value="1"/>
</dbReference>
<dbReference type="Proteomes" id="UP001434883">
    <property type="component" value="Unassembled WGS sequence"/>
</dbReference>
<evidence type="ECO:0000313" key="3">
    <source>
        <dbReference type="Proteomes" id="UP001434883"/>
    </source>
</evidence>
<dbReference type="InterPro" id="IPR036008">
    <property type="entry name" value="Aconitase_4Fe-4S_dom"/>
</dbReference>
<organism evidence="2 3">
    <name type="scientific">Xenoophorus captivus</name>
    <dbReference type="NCBI Taxonomy" id="1517983"/>
    <lineage>
        <taxon>Eukaryota</taxon>
        <taxon>Metazoa</taxon>
        <taxon>Chordata</taxon>
        <taxon>Craniata</taxon>
        <taxon>Vertebrata</taxon>
        <taxon>Euteleostomi</taxon>
        <taxon>Actinopterygii</taxon>
        <taxon>Neopterygii</taxon>
        <taxon>Teleostei</taxon>
        <taxon>Neoteleostei</taxon>
        <taxon>Acanthomorphata</taxon>
        <taxon>Ovalentaria</taxon>
        <taxon>Atherinomorphae</taxon>
        <taxon>Cyprinodontiformes</taxon>
        <taxon>Goodeidae</taxon>
        <taxon>Xenoophorus</taxon>
    </lineage>
</organism>
<name>A0ABV0QQQ8_9TELE</name>
<keyword evidence="3" id="KW-1185">Reference proteome</keyword>
<evidence type="ECO:0000256" key="1">
    <source>
        <dbReference type="ARBA" id="ARBA00023004"/>
    </source>
</evidence>
<proteinExistence type="predicted"/>
<keyword evidence="1" id="KW-0408">Iron</keyword>
<comment type="caution">
    <text evidence="2">The sequence shown here is derived from an EMBL/GenBank/DDBJ whole genome shotgun (WGS) entry which is preliminary data.</text>
</comment>
<dbReference type="PANTHER" id="PTHR43160:SF3">
    <property type="entry name" value="ACONITATE HYDRATASE, MITOCHONDRIAL"/>
    <property type="match status" value="1"/>
</dbReference>
<reference evidence="2 3" key="1">
    <citation type="submission" date="2021-06" db="EMBL/GenBank/DDBJ databases">
        <authorList>
            <person name="Palmer J.M."/>
        </authorList>
    </citation>
    <scope>NUCLEOTIDE SEQUENCE [LARGE SCALE GENOMIC DNA]</scope>
    <source>
        <strain evidence="2 3">XC_2019</strain>
        <tissue evidence="2">Muscle</tissue>
    </source>
</reference>
<dbReference type="Gene3D" id="3.30.499.10">
    <property type="entry name" value="Aconitase, domain 3"/>
    <property type="match status" value="1"/>
</dbReference>
<dbReference type="SUPFAM" id="SSF53732">
    <property type="entry name" value="Aconitase iron-sulfur domain"/>
    <property type="match status" value="1"/>
</dbReference>
<protein>
    <submittedName>
        <fullName evidence="2">Aconitate hydratase</fullName>
    </submittedName>
</protein>
<dbReference type="InterPro" id="IPR050926">
    <property type="entry name" value="Aconitase/IPM_isomerase"/>
</dbReference>
<sequence>LALGTGAKRFHVSAVFSAKAKVAMSRFEPGSSIGYEKMHENINVIVYGHLDDPVGQEIDRGRTYLRLHPDRVAMQDATAQMAMLQFISSGLPKVVVPSTIHCDHLIEAQMGGTQDLQRAKVRRD</sequence>
<dbReference type="EMBL" id="JAHRIN010018014">
    <property type="protein sequence ID" value="MEQ2197692.1"/>
    <property type="molecule type" value="Genomic_DNA"/>
</dbReference>
<dbReference type="InterPro" id="IPR015931">
    <property type="entry name" value="Acnase/IPM_dHydase_lsu_aba_1/3"/>
</dbReference>
<evidence type="ECO:0000313" key="2">
    <source>
        <dbReference type="EMBL" id="MEQ2197692.1"/>
    </source>
</evidence>
<accession>A0ABV0QQQ8</accession>
<feature type="non-terminal residue" evidence="2">
    <location>
        <position position="1"/>
    </location>
</feature>